<keyword evidence="1" id="KW-1133">Transmembrane helix</keyword>
<name>A0A7S3PDV7_9STRA</name>
<keyword evidence="1" id="KW-0812">Transmembrane</keyword>
<protein>
    <submittedName>
        <fullName evidence="2">Uncharacterized protein</fullName>
    </submittedName>
</protein>
<feature type="transmembrane region" description="Helical" evidence="1">
    <location>
        <begin position="151"/>
        <end position="172"/>
    </location>
</feature>
<accession>A0A7S3PDV7</accession>
<evidence type="ECO:0000313" key="2">
    <source>
        <dbReference type="EMBL" id="CAE0432541.1"/>
    </source>
</evidence>
<gene>
    <name evidence="2" type="ORF">ASTO00021_LOCUS2866</name>
</gene>
<keyword evidence="1" id="KW-0472">Membrane</keyword>
<evidence type="ECO:0000256" key="1">
    <source>
        <dbReference type="SAM" id="Phobius"/>
    </source>
</evidence>
<feature type="transmembrane region" description="Helical" evidence="1">
    <location>
        <begin position="30"/>
        <end position="49"/>
    </location>
</feature>
<organism evidence="2">
    <name type="scientific">Aplanochytrium stocchinoi</name>
    <dbReference type="NCBI Taxonomy" id="215587"/>
    <lineage>
        <taxon>Eukaryota</taxon>
        <taxon>Sar</taxon>
        <taxon>Stramenopiles</taxon>
        <taxon>Bigyra</taxon>
        <taxon>Labyrinthulomycetes</taxon>
        <taxon>Thraustochytrida</taxon>
        <taxon>Thraustochytriidae</taxon>
        <taxon>Aplanochytrium</taxon>
    </lineage>
</organism>
<sequence length="200" mass="23076">MHIQVLNSRLEKKGYLDTVNMRIMRSIAIFWPYYIGIVIVTGFLIAGKIRNILRLLRVFFCLVSVMFATSVTFNAYYFVKVAKTIEKAAERRLSLHAHAQEGSRNPADEWKRIAWLSKFVGMYAFFIGGPVFILFIVFIVLNTFVNPTAMLVTWTIAGVGILSPIVIFTYWFKKGGLLVCFFDRKKPERRISRFMSVPDL</sequence>
<dbReference type="EMBL" id="HBIN01004098">
    <property type="protein sequence ID" value="CAE0432541.1"/>
    <property type="molecule type" value="Transcribed_RNA"/>
</dbReference>
<feature type="transmembrane region" description="Helical" evidence="1">
    <location>
        <begin position="120"/>
        <end position="145"/>
    </location>
</feature>
<feature type="transmembrane region" description="Helical" evidence="1">
    <location>
        <begin position="55"/>
        <end position="79"/>
    </location>
</feature>
<reference evidence="2" key="1">
    <citation type="submission" date="2021-01" db="EMBL/GenBank/DDBJ databases">
        <authorList>
            <person name="Corre E."/>
            <person name="Pelletier E."/>
            <person name="Niang G."/>
            <person name="Scheremetjew M."/>
            <person name="Finn R."/>
            <person name="Kale V."/>
            <person name="Holt S."/>
            <person name="Cochrane G."/>
            <person name="Meng A."/>
            <person name="Brown T."/>
            <person name="Cohen L."/>
        </authorList>
    </citation>
    <scope>NUCLEOTIDE SEQUENCE</scope>
    <source>
        <strain evidence="2">GSBS06</strain>
    </source>
</reference>
<proteinExistence type="predicted"/>
<dbReference type="AlphaFoldDB" id="A0A7S3PDV7"/>